<evidence type="ECO:0000313" key="3">
    <source>
        <dbReference type="Proteomes" id="UP000245639"/>
    </source>
</evidence>
<dbReference type="InterPro" id="IPR045598">
    <property type="entry name" value="DUF6457"/>
</dbReference>
<evidence type="ECO:0000313" key="2">
    <source>
        <dbReference type="EMBL" id="PVZ04963.1"/>
    </source>
</evidence>
<comment type="caution">
    <text evidence="2">The sequence shown here is derived from an EMBL/GenBank/DDBJ whole genome shotgun (WGS) entry which is preliminary data.</text>
</comment>
<dbReference type="Pfam" id="PF20058">
    <property type="entry name" value="DUF6457"/>
    <property type="match status" value="1"/>
</dbReference>
<accession>A0A2U1EYF5</accession>
<gene>
    <name evidence="2" type="ORF">C8D89_11669</name>
</gene>
<protein>
    <recommendedName>
        <fullName evidence="1">DUF6457 domain-containing protein</fullName>
    </recommendedName>
</protein>
<dbReference type="EMBL" id="QEKW01000016">
    <property type="protein sequence ID" value="PVZ04963.1"/>
    <property type="molecule type" value="Genomic_DNA"/>
</dbReference>
<evidence type="ECO:0000259" key="1">
    <source>
        <dbReference type="Pfam" id="PF20058"/>
    </source>
</evidence>
<keyword evidence="3" id="KW-1185">Reference proteome</keyword>
<organism evidence="2 3">
    <name type="scientific">Actinomycetospora cinnamomea</name>
    <dbReference type="NCBI Taxonomy" id="663609"/>
    <lineage>
        <taxon>Bacteria</taxon>
        <taxon>Bacillati</taxon>
        <taxon>Actinomycetota</taxon>
        <taxon>Actinomycetes</taxon>
        <taxon>Pseudonocardiales</taxon>
        <taxon>Pseudonocardiaceae</taxon>
        <taxon>Actinomycetospora</taxon>
    </lineage>
</organism>
<dbReference type="AlphaFoldDB" id="A0A2U1EYF5"/>
<proteinExistence type="predicted"/>
<reference evidence="2 3" key="1">
    <citation type="submission" date="2018-04" db="EMBL/GenBank/DDBJ databases">
        <title>Genomic Encyclopedia of Type Strains, Phase IV (KMG-IV): sequencing the most valuable type-strain genomes for metagenomic binning, comparative biology and taxonomic classification.</title>
        <authorList>
            <person name="Goeker M."/>
        </authorList>
    </citation>
    <scope>NUCLEOTIDE SEQUENCE [LARGE SCALE GENOMIC DNA]</scope>
    <source>
        <strain evidence="2 3">DSM 45771</strain>
    </source>
</reference>
<sequence length="94" mass="9920">MPGVSTLSDWIDDVARELGIDELGELVDPEVVQPLVLDMTRDVAHGVARPAAPITAYLLGLAAGRAAGSGPGERELAQGWAEHLAARARERARP</sequence>
<dbReference type="Proteomes" id="UP000245639">
    <property type="component" value="Unassembled WGS sequence"/>
</dbReference>
<feature type="domain" description="DUF6457" evidence="1">
    <location>
        <begin position="5"/>
        <end position="90"/>
    </location>
</feature>
<name>A0A2U1EYF5_9PSEU</name>